<dbReference type="GO" id="GO:0005886">
    <property type="term" value="C:plasma membrane"/>
    <property type="evidence" value="ECO:0007669"/>
    <property type="project" value="UniProtKB-SubCell"/>
</dbReference>
<comment type="similarity">
    <text evidence="2 7">Belongs to the XK family.</text>
</comment>
<organism evidence="8 9">
    <name type="scientific">Erinaceus europaeus</name>
    <name type="common">Western European hedgehog</name>
    <dbReference type="NCBI Taxonomy" id="9365"/>
    <lineage>
        <taxon>Eukaryota</taxon>
        <taxon>Metazoa</taxon>
        <taxon>Chordata</taxon>
        <taxon>Craniata</taxon>
        <taxon>Vertebrata</taxon>
        <taxon>Euteleostomi</taxon>
        <taxon>Mammalia</taxon>
        <taxon>Eutheria</taxon>
        <taxon>Laurasiatheria</taxon>
        <taxon>Eulipotyphla</taxon>
        <taxon>Erinaceidae</taxon>
        <taxon>Erinaceinae</taxon>
        <taxon>Erinaceus</taxon>
    </lineage>
</organism>
<keyword evidence="6 7" id="KW-0472">Membrane</keyword>
<dbReference type="InterPro" id="IPR050895">
    <property type="entry name" value="XK-related_scramblase"/>
</dbReference>
<sequence length="374" mass="43776">MMKFTLKHFLMSVLGILIYIIDFTADILISIKFFHEEQFVFGILTVSFMLFGTFVVQCFSYSWFKADLEKTSQENHHYCLLLHCLQGGVFTRYWFALKKGYHVAFRRSNTPDNFTGEQIDQHREVIQQVTDLSMLRLLETYLEGCPQLLLQLYILLEYGQVNITQCVAIAVSCSAISLSTVDYQIALRKSLPDKNLLKGWCPRSIYLSYKWFTLSSWMLSIVLLFFLNVNIALMLLSLIWFSGIVWAFVMQTQFCTSISMEYLYRIVVGFILIFTFFNIKGENTKYPMSCYYAVRALIILGILTVFWFYPLSIFNSDYFILITIIIVLTFFLGIIFLIVYYGALHPNKREEARSDELDGKPVQRDCRVKFFLME</sequence>
<comment type="subcellular location">
    <subcellularLocation>
        <location evidence="1">Cell membrane</location>
        <topology evidence="1">Multi-pass membrane protein</topology>
    </subcellularLocation>
    <subcellularLocation>
        <location evidence="7">Membrane</location>
        <topology evidence="7">Multi-pass membrane protein</topology>
    </subcellularLocation>
</comment>
<feature type="transmembrane region" description="Helical" evidence="7">
    <location>
        <begin position="12"/>
        <end position="33"/>
    </location>
</feature>
<feature type="transmembrane region" description="Helical" evidence="7">
    <location>
        <begin position="291"/>
        <end position="312"/>
    </location>
</feature>
<evidence type="ECO:0000256" key="3">
    <source>
        <dbReference type="ARBA" id="ARBA00022475"/>
    </source>
</evidence>
<evidence type="ECO:0000256" key="4">
    <source>
        <dbReference type="ARBA" id="ARBA00022692"/>
    </source>
</evidence>
<reference evidence="8" key="1">
    <citation type="submission" date="2025-05" db="UniProtKB">
        <authorList>
            <consortium name="RefSeq"/>
        </authorList>
    </citation>
    <scope>NUCLEOTIDE SEQUENCE [LARGE SCALE GENOMIC DNA]</scope>
</reference>
<accession>A0A1S3A032</accession>
<name>A0A1S3A032_ERIEU</name>
<evidence type="ECO:0000313" key="9">
    <source>
        <dbReference type="RefSeq" id="XP_007527269.2"/>
    </source>
</evidence>
<dbReference type="AlphaFoldDB" id="A0A1S3A032"/>
<feature type="transmembrane region" description="Helical" evidence="7">
    <location>
        <begin position="39"/>
        <end position="64"/>
    </location>
</feature>
<keyword evidence="3" id="KW-1003">Cell membrane</keyword>
<dbReference type="CTD" id="389668"/>
<evidence type="ECO:0000313" key="8">
    <source>
        <dbReference type="Proteomes" id="UP001652624"/>
    </source>
</evidence>
<dbReference type="FunCoup" id="A0A1S3A032">
    <property type="interactions" value="8"/>
</dbReference>
<dbReference type="PANTHER" id="PTHR16024:SF13">
    <property type="entry name" value="XK-RELATED PROTEIN 9"/>
    <property type="match status" value="1"/>
</dbReference>
<evidence type="ECO:0000256" key="2">
    <source>
        <dbReference type="ARBA" id="ARBA00008789"/>
    </source>
</evidence>
<dbReference type="PANTHER" id="PTHR16024">
    <property type="entry name" value="XK-RELATED PROTEIN"/>
    <property type="match status" value="1"/>
</dbReference>
<feature type="transmembrane region" description="Helical" evidence="7">
    <location>
        <begin position="262"/>
        <end position="279"/>
    </location>
</feature>
<keyword evidence="5 7" id="KW-1133">Transmembrane helix</keyword>
<dbReference type="GeneID" id="103117193"/>
<dbReference type="InParanoid" id="A0A1S3A032"/>
<dbReference type="STRING" id="9365.ENSEEUP00000010738"/>
<dbReference type="eggNOG" id="KOG4790">
    <property type="taxonomic scope" value="Eukaryota"/>
</dbReference>
<gene>
    <name evidence="9" type="primary">XKR9</name>
</gene>
<evidence type="ECO:0000256" key="5">
    <source>
        <dbReference type="ARBA" id="ARBA00022989"/>
    </source>
</evidence>
<evidence type="ECO:0000256" key="7">
    <source>
        <dbReference type="RuleBase" id="RU910716"/>
    </source>
</evidence>
<dbReference type="OrthoDB" id="8190653at2759"/>
<evidence type="ECO:0000256" key="6">
    <source>
        <dbReference type="ARBA" id="ARBA00023136"/>
    </source>
</evidence>
<dbReference type="InterPro" id="IPR018629">
    <property type="entry name" value="XK-rel"/>
</dbReference>
<dbReference type="Pfam" id="PF09815">
    <property type="entry name" value="XK-related"/>
    <property type="match status" value="1"/>
</dbReference>
<evidence type="ECO:0000256" key="1">
    <source>
        <dbReference type="ARBA" id="ARBA00004651"/>
    </source>
</evidence>
<feature type="transmembrane region" description="Helical" evidence="7">
    <location>
        <begin position="217"/>
        <end position="250"/>
    </location>
</feature>
<feature type="transmembrane region" description="Helical" evidence="7">
    <location>
        <begin position="318"/>
        <end position="343"/>
    </location>
</feature>
<proteinExistence type="inferred from homology"/>
<dbReference type="Proteomes" id="UP001652624">
    <property type="component" value="Chromosome 1"/>
</dbReference>
<protein>
    <recommendedName>
        <fullName evidence="7">XK-related protein</fullName>
    </recommendedName>
</protein>
<reference evidence="9" key="2">
    <citation type="submission" date="2025-08" db="UniProtKB">
        <authorList>
            <consortium name="RefSeq"/>
        </authorList>
    </citation>
    <scope>IDENTIFICATION</scope>
</reference>
<dbReference type="RefSeq" id="XP_007527269.2">
    <property type="nucleotide sequence ID" value="XM_007527207.3"/>
</dbReference>
<keyword evidence="8" id="KW-1185">Reference proteome</keyword>
<keyword evidence="4 7" id="KW-0812">Transmembrane</keyword>